<dbReference type="Proteomes" id="UP000662783">
    <property type="component" value="Chromosome"/>
</dbReference>
<sequence>MRNLFKLKIYTLALSVMVLAGCEENFLDINDDPNNPLSVPTGQLMTAAQTNMSYTFANGSGGLGLYTGTIVKHWVQRGTLNDYSLQGTDFAVTTGWQSIYAGAMTDLQVAIEQATEEEDFATLGAAQLMRVYIMSHVVDLWGDVPYFEIGQGAGNESPTFDDGLAVYNDLFTLLETGLSNLEAGVDGSVKGDLIYSGSADSWITFGNSLKLRMLNNVRLQRDVTADAQAAITDGVIEAIADDFELDYGTSFNPENRNPGFSFEWTAGNGNYIDPFFFETLRGQDTFAHGGLLPAGAGVRDPRIPYYIFNQLPAGSGDADAENPCAYCPSRSGSAFLSIFSHSFNIDPNEGFDQSNSQSLAGLYPLGGRYDDGDGGTASNAATLNAGQVTGPGNTPQRLLDASEVYFIRAELAQVGVTNETARDLFLSALNTSFAKVNAVANSAGAPTMSATAISTYVNAVMANYDAASPAGQLELIMVSKWLAQFGNSTISYNDIRRTGFPRLHDGNTDNLNVTVQTRQFPVSLPYDINNLQLNAAAPSQRVIATDRVFWDVN</sequence>
<feature type="chain" id="PRO_5038278270" evidence="1">
    <location>
        <begin position="21"/>
        <end position="553"/>
    </location>
</feature>
<dbReference type="Gene3D" id="1.25.40.390">
    <property type="match status" value="1"/>
</dbReference>
<organism evidence="3 4">
    <name type="scientific">Fulvivirga lutea</name>
    <dbReference type="NCBI Taxonomy" id="2810512"/>
    <lineage>
        <taxon>Bacteria</taxon>
        <taxon>Pseudomonadati</taxon>
        <taxon>Bacteroidota</taxon>
        <taxon>Cytophagia</taxon>
        <taxon>Cytophagales</taxon>
        <taxon>Fulvivirgaceae</taxon>
        <taxon>Fulvivirga</taxon>
    </lineage>
</organism>
<evidence type="ECO:0000313" key="2">
    <source>
        <dbReference type="EMBL" id="QSE97292.1"/>
    </source>
</evidence>
<dbReference type="RefSeq" id="WP_205721803.1">
    <property type="nucleotide sequence ID" value="NZ_CP070608.1"/>
</dbReference>
<evidence type="ECO:0000313" key="3">
    <source>
        <dbReference type="EMBL" id="QSE97595.1"/>
    </source>
</evidence>
<reference evidence="3" key="1">
    <citation type="submission" date="2021-02" db="EMBL/GenBank/DDBJ databases">
        <title>Fulvivirga sp. S481 isolated from sea water.</title>
        <authorList>
            <person name="Bae S.S."/>
            <person name="Baek K."/>
        </authorList>
    </citation>
    <scope>NUCLEOTIDE SEQUENCE</scope>
    <source>
        <strain evidence="3">S481</strain>
    </source>
</reference>
<dbReference type="InterPro" id="IPR011990">
    <property type="entry name" value="TPR-like_helical_dom_sf"/>
</dbReference>
<dbReference type="EMBL" id="CP070608">
    <property type="protein sequence ID" value="QSE97292.1"/>
    <property type="molecule type" value="Genomic_DNA"/>
</dbReference>
<dbReference type="AlphaFoldDB" id="A0A974WK28"/>
<evidence type="ECO:0000313" key="4">
    <source>
        <dbReference type="Proteomes" id="UP000662783"/>
    </source>
</evidence>
<proteinExistence type="predicted"/>
<keyword evidence="4" id="KW-1185">Reference proteome</keyword>
<dbReference type="EMBL" id="CP070608">
    <property type="protein sequence ID" value="QSE97595.1"/>
    <property type="molecule type" value="Genomic_DNA"/>
</dbReference>
<name>A0A974WK28_9BACT</name>
<keyword evidence="1" id="KW-0732">Signal</keyword>
<dbReference type="InterPro" id="IPR041662">
    <property type="entry name" value="SusD-like_2"/>
</dbReference>
<accession>A0A974WK28</accession>
<keyword evidence="3" id="KW-0449">Lipoprotein</keyword>
<feature type="signal peptide" evidence="1">
    <location>
        <begin position="1"/>
        <end position="20"/>
    </location>
</feature>
<protein>
    <submittedName>
        <fullName evidence="3">SusD/RagB family nutrient-binding outer membrane lipoprotein</fullName>
    </submittedName>
</protein>
<dbReference type="KEGG" id="fuv:JR347_00460"/>
<dbReference type="PROSITE" id="PS51257">
    <property type="entry name" value="PROKAR_LIPOPROTEIN"/>
    <property type="match status" value="1"/>
</dbReference>
<gene>
    <name evidence="3" type="ORF">JR347_00460</name>
    <name evidence="2" type="ORF">JR347_17170</name>
</gene>
<dbReference type="SUPFAM" id="SSF48452">
    <property type="entry name" value="TPR-like"/>
    <property type="match status" value="1"/>
</dbReference>
<dbReference type="KEGG" id="fuv:JR347_17170"/>
<evidence type="ECO:0000256" key="1">
    <source>
        <dbReference type="SAM" id="SignalP"/>
    </source>
</evidence>
<dbReference type="Pfam" id="PF12771">
    <property type="entry name" value="SusD-like_2"/>
    <property type="match status" value="1"/>
</dbReference>